<dbReference type="PROSITE" id="PS51257">
    <property type="entry name" value="PROKAR_LIPOPROTEIN"/>
    <property type="match status" value="1"/>
</dbReference>
<keyword evidence="1" id="KW-0732">Signal</keyword>
<dbReference type="OrthoDB" id="6077795at2"/>
<reference evidence="2 3" key="1">
    <citation type="submission" date="2016-10" db="EMBL/GenBank/DDBJ databases">
        <authorList>
            <person name="de Groot N.N."/>
        </authorList>
    </citation>
    <scope>NUCLEOTIDE SEQUENCE [LARGE SCALE GENOMIC DNA]</scope>
    <source>
        <strain evidence="2 3">DSM 21019</strain>
    </source>
</reference>
<dbReference type="RefSeq" id="WP_092979919.1">
    <property type="nucleotide sequence ID" value="NZ_FOYQ01000001.1"/>
</dbReference>
<organism evidence="2 3">
    <name type="scientific">Robiginitalea myxolifaciens</name>
    <dbReference type="NCBI Taxonomy" id="400055"/>
    <lineage>
        <taxon>Bacteria</taxon>
        <taxon>Pseudomonadati</taxon>
        <taxon>Bacteroidota</taxon>
        <taxon>Flavobacteriia</taxon>
        <taxon>Flavobacteriales</taxon>
        <taxon>Flavobacteriaceae</taxon>
        <taxon>Robiginitalea</taxon>
    </lineage>
</organism>
<proteinExistence type="predicted"/>
<sequence>MKKLLLIALVILVSCNNVSLVENWKDPDTVIFHANKVLIVGMTQDADVREAFETKLVREFEKRNVESMRSLDVFDVSFTNTPHTERELDELEQRLLAKDFDAILFTKLIGSEDKKGFIRSYSEWDNYWSRFNEDYFEYQDVYSNPGTEHTFTVYHAQTTLYCICEGKERAMIWRGSVDITDPKSIENSVNAYIKLVVLALEEQDLIFYEELKEGQTDASRTVFRN</sequence>
<feature type="chain" id="PRO_5011613317" description="Cardiolipin synthetase" evidence="1">
    <location>
        <begin position="20"/>
        <end position="225"/>
    </location>
</feature>
<feature type="signal peptide" evidence="1">
    <location>
        <begin position="1"/>
        <end position="19"/>
    </location>
</feature>
<evidence type="ECO:0008006" key="4">
    <source>
        <dbReference type="Google" id="ProtNLM"/>
    </source>
</evidence>
<dbReference type="STRING" id="400055.SAMN04490243_0166"/>
<gene>
    <name evidence="2" type="ORF">SAMN04490243_0166</name>
</gene>
<evidence type="ECO:0000313" key="2">
    <source>
        <dbReference type="EMBL" id="SFR31339.1"/>
    </source>
</evidence>
<name>A0A1I6FN16_9FLAO</name>
<evidence type="ECO:0000256" key="1">
    <source>
        <dbReference type="SAM" id="SignalP"/>
    </source>
</evidence>
<dbReference type="Proteomes" id="UP000199534">
    <property type="component" value="Unassembled WGS sequence"/>
</dbReference>
<accession>A0A1I6FN16</accession>
<protein>
    <recommendedName>
        <fullName evidence="4">Cardiolipin synthetase</fullName>
    </recommendedName>
</protein>
<dbReference type="EMBL" id="FOYQ01000001">
    <property type="protein sequence ID" value="SFR31339.1"/>
    <property type="molecule type" value="Genomic_DNA"/>
</dbReference>
<evidence type="ECO:0000313" key="3">
    <source>
        <dbReference type="Proteomes" id="UP000199534"/>
    </source>
</evidence>
<keyword evidence="3" id="KW-1185">Reference proteome</keyword>
<dbReference type="AlphaFoldDB" id="A0A1I6FN16"/>